<dbReference type="OrthoDB" id="444631at2759"/>
<evidence type="ECO:0000313" key="8">
    <source>
        <dbReference type="EMBL" id="KIM98747.1"/>
    </source>
</evidence>
<feature type="transmembrane region" description="Helical" evidence="6">
    <location>
        <begin position="194"/>
        <end position="222"/>
    </location>
</feature>
<keyword evidence="9" id="KW-1185">Reference proteome</keyword>
<dbReference type="PANTHER" id="PTHR33048:SF18">
    <property type="entry name" value="INTEGRAL MEMBRANE PROTEIN"/>
    <property type="match status" value="1"/>
</dbReference>
<proteinExistence type="inferred from homology"/>
<dbReference type="PANTHER" id="PTHR33048">
    <property type="entry name" value="PTH11-LIKE INTEGRAL MEMBRANE PROTEIN (AFU_ORTHOLOGUE AFUA_5G11245)"/>
    <property type="match status" value="1"/>
</dbReference>
<reference evidence="8 9" key="1">
    <citation type="submission" date="2014-04" db="EMBL/GenBank/DDBJ databases">
        <authorList>
            <consortium name="DOE Joint Genome Institute"/>
            <person name="Kuo A."/>
            <person name="Martino E."/>
            <person name="Perotto S."/>
            <person name="Kohler A."/>
            <person name="Nagy L.G."/>
            <person name="Floudas D."/>
            <person name="Copeland A."/>
            <person name="Barry K.W."/>
            <person name="Cichocki N."/>
            <person name="Veneault-Fourrey C."/>
            <person name="LaButti K."/>
            <person name="Lindquist E.A."/>
            <person name="Lipzen A."/>
            <person name="Lundell T."/>
            <person name="Morin E."/>
            <person name="Murat C."/>
            <person name="Sun H."/>
            <person name="Tunlid A."/>
            <person name="Henrissat B."/>
            <person name="Grigoriev I.V."/>
            <person name="Hibbett D.S."/>
            <person name="Martin F."/>
            <person name="Nordberg H.P."/>
            <person name="Cantor M.N."/>
            <person name="Hua S.X."/>
        </authorList>
    </citation>
    <scope>NUCLEOTIDE SEQUENCE [LARGE SCALE GENOMIC DNA]</scope>
    <source>
        <strain evidence="8 9">Zn</strain>
    </source>
</reference>
<dbReference type="HOGENOM" id="CLU_028200_12_8_1"/>
<dbReference type="GO" id="GO:0016020">
    <property type="term" value="C:membrane"/>
    <property type="evidence" value="ECO:0007669"/>
    <property type="project" value="UniProtKB-SubCell"/>
</dbReference>
<feature type="domain" description="Rhodopsin" evidence="7">
    <location>
        <begin position="116"/>
        <end position="257"/>
    </location>
</feature>
<dbReference type="AlphaFoldDB" id="A0A0C3D9X2"/>
<dbReference type="InterPro" id="IPR052337">
    <property type="entry name" value="SAT4-like"/>
</dbReference>
<evidence type="ECO:0000259" key="7">
    <source>
        <dbReference type="Pfam" id="PF20684"/>
    </source>
</evidence>
<name>A0A0C3D9X2_OIDMZ</name>
<organism evidence="8 9">
    <name type="scientific">Oidiodendron maius (strain Zn)</name>
    <dbReference type="NCBI Taxonomy" id="913774"/>
    <lineage>
        <taxon>Eukaryota</taxon>
        <taxon>Fungi</taxon>
        <taxon>Dikarya</taxon>
        <taxon>Ascomycota</taxon>
        <taxon>Pezizomycotina</taxon>
        <taxon>Leotiomycetes</taxon>
        <taxon>Leotiomycetes incertae sedis</taxon>
        <taxon>Myxotrichaceae</taxon>
        <taxon>Oidiodendron</taxon>
    </lineage>
</organism>
<dbReference type="Pfam" id="PF20684">
    <property type="entry name" value="Fung_rhodopsin"/>
    <property type="match status" value="1"/>
</dbReference>
<dbReference type="Proteomes" id="UP000054321">
    <property type="component" value="Unassembled WGS sequence"/>
</dbReference>
<evidence type="ECO:0000256" key="2">
    <source>
        <dbReference type="ARBA" id="ARBA00022692"/>
    </source>
</evidence>
<feature type="transmembrane region" description="Helical" evidence="6">
    <location>
        <begin position="36"/>
        <end position="57"/>
    </location>
</feature>
<keyword evidence="2 6" id="KW-0812">Transmembrane</keyword>
<evidence type="ECO:0000256" key="3">
    <source>
        <dbReference type="ARBA" id="ARBA00022989"/>
    </source>
</evidence>
<comment type="subcellular location">
    <subcellularLocation>
        <location evidence="1">Membrane</location>
        <topology evidence="1">Multi-pass membrane protein</topology>
    </subcellularLocation>
</comment>
<keyword evidence="4 6" id="KW-0472">Membrane</keyword>
<dbReference type="InParanoid" id="A0A0C3D9X2"/>
<evidence type="ECO:0000256" key="5">
    <source>
        <dbReference type="ARBA" id="ARBA00038359"/>
    </source>
</evidence>
<evidence type="ECO:0000256" key="4">
    <source>
        <dbReference type="ARBA" id="ARBA00023136"/>
    </source>
</evidence>
<feature type="transmembrane region" description="Helical" evidence="6">
    <location>
        <begin position="116"/>
        <end position="134"/>
    </location>
</feature>
<dbReference type="EMBL" id="KN832880">
    <property type="protein sequence ID" value="KIM98747.1"/>
    <property type="molecule type" value="Genomic_DNA"/>
</dbReference>
<evidence type="ECO:0000256" key="1">
    <source>
        <dbReference type="ARBA" id="ARBA00004141"/>
    </source>
</evidence>
<reference evidence="9" key="2">
    <citation type="submission" date="2015-01" db="EMBL/GenBank/DDBJ databases">
        <title>Evolutionary Origins and Diversification of the Mycorrhizal Mutualists.</title>
        <authorList>
            <consortium name="DOE Joint Genome Institute"/>
            <consortium name="Mycorrhizal Genomics Consortium"/>
            <person name="Kohler A."/>
            <person name="Kuo A."/>
            <person name="Nagy L.G."/>
            <person name="Floudas D."/>
            <person name="Copeland A."/>
            <person name="Barry K.W."/>
            <person name="Cichocki N."/>
            <person name="Veneault-Fourrey C."/>
            <person name="LaButti K."/>
            <person name="Lindquist E.A."/>
            <person name="Lipzen A."/>
            <person name="Lundell T."/>
            <person name="Morin E."/>
            <person name="Murat C."/>
            <person name="Riley R."/>
            <person name="Ohm R."/>
            <person name="Sun H."/>
            <person name="Tunlid A."/>
            <person name="Henrissat B."/>
            <person name="Grigoriev I.V."/>
            <person name="Hibbett D.S."/>
            <person name="Martin F."/>
        </authorList>
    </citation>
    <scope>NUCLEOTIDE SEQUENCE [LARGE SCALE GENOMIC DNA]</scope>
    <source>
        <strain evidence="9">Zn</strain>
    </source>
</reference>
<comment type="similarity">
    <text evidence="5">Belongs to the SAT4 family.</text>
</comment>
<dbReference type="InterPro" id="IPR049326">
    <property type="entry name" value="Rhodopsin_dom_fungi"/>
</dbReference>
<gene>
    <name evidence="8" type="ORF">OIDMADRAFT_43556</name>
</gene>
<feature type="transmembrane region" description="Helical" evidence="6">
    <location>
        <begin position="64"/>
        <end position="85"/>
    </location>
</feature>
<evidence type="ECO:0000313" key="9">
    <source>
        <dbReference type="Proteomes" id="UP000054321"/>
    </source>
</evidence>
<sequence length="346" mass="37985">MSAFASLIIRQNALPSLAPPGIVPNTVSPDSIGGRVVVACPLLGSIAILFVFLRFIVKWRVIKIWGYEDLFILFGLLFAITRVVVEVLNAKLRFHGRHVWDIPPQDLISIGNKQKGMMAFIVIYLILFFFLFAFNCNPPARTWYLIEWTGGGSCFNNIKAGYAVGGINHCTDVVLLVMPLPLLWQLKLGRSQNIGLLSILCTGLLVVICTIVREIIITTINGDFDQSRAPVEEIIWLTAELCVGIICACLPCMAPACSQQFLSSLIPTSLQSYIKSLRLKGSSSSQRDITKKNSQNSDSEIELVRSGYAVGYANTGTDSSTPKGGIQQTTDITVNFVPKQDVSLRV</sequence>
<evidence type="ECO:0000256" key="6">
    <source>
        <dbReference type="SAM" id="Phobius"/>
    </source>
</evidence>
<protein>
    <recommendedName>
        <fullName evidence="7">Rhodopsin domain-containing protein</fullName>
    </recommendedName>
</protein>
<keyword evidence="3 6" id="KW-1133">Transmembrane helix</keyword>
<accession>A0A0C3D9X2</accession>